<evidence type="ECO:0000313" key="2">
    <source>
        <dbReference type="EMBL" id="MCP8970116.1"/>
    </source>
</evidence>
<feature type="transmembrane region" description="Helical" evidence="1">
    <location>
        <begin position="6"/>
        <end position="29"/>
    </location>
</feature>
<organism evidence="2 3">
    <name type="scientific">Ectobacillus ponti</name>
    <dbReference type="NCBI Taxonomy" id="2961894"/>
    <lineage>
        <taxon>Bacteria</taxon>
        <taxon>Bacillati</taxon>
        <taxon>Bacillota</taxon>
        <taxon>Bacilli</taxon>
        <taxon>Bacillales</taxon>
        <taxon>Bacillaceae</taxon>
        <taxon>Ectobacillus</taxon>
    </lineage>
</organism>
<evidence type="ECO:0000256" key="1">
    <source>
        <dbReference type="SAM" id="Phobius"/>
    </source>
</evidence>
<evidence type="ECO:0000313" key="3">
    <source>
        <dbReference type="Proteomes" id="UP001156102"/>
    </source>
</evidence>
<keyword evidence="1" id="KW-0472">Membrane</keyword>
<dbReference type="EMBL" id="JANCLT010000009">
    <property type="protein sequence ID" value="MCP8970116.1"/>
    <property type="molecule type" value="Genomic_DNA"/>
</dbReference>
<sequence>MKRLLIVFAILAVGLLGYYVTVLAPYNLIGVWKARSLGMLNGDSFKDIEELATYFKGHDIQKVKYLGNDSYEVFTDKGEFVIIADYSDSMYWRYKIFKFDKKAEYFTNPM</sequence>
<dbReference type="Proteomes" id="UP001156102">
    <property type="component" value="Unassembled WGS sequence"/>
</dbReference>
<reference evidence="2" key="1">
    <citation type="submission" date="2022-07" db="EMBL/GenBank/DDBJ databases">
        <authorList>
            <person name="Li W.-J."/>
            <person name="Deng Q.-Q."/>
        </authorList>
    </citation>
    <scope>NUCLEOTIDE SEQUENCE</scope>
    <source>
        <strain evidence="2">SYSU M60031</strain>
    </source>
</reference>
<accession>A0AA41X719</accession>
<keyword evidence="1" id="KW-1133">Transmembrane helix</keyword>
<dbReference type="RefSeq" id="WP_254760033.1">
    <property type="nucleotide sequence ID" value="NZ_JANCLT010000009.1"/>
</dbReference>
<gene>
    <name evidence="2" type="ORF">NK662_16460</name>
</gene>
<dbReference type="AlphaFoldDB" id="A0AA41X719"/>
<comment type="caution">
    <text evidence="2">The sequence shown here is derived from an EMBL/GenBank/DDBJ whole genome shotgun (WGS) entry which is preliminary data.</text>
</comment>
<keyword evidence="3" id="KW-1185">Reference proteome</keyword>
<protein>
    <submittedName>
        <fullName evidence="2">Uncharacterized protein</fullName>
    </submittedName>
</protein>
<name>A0AA41X719_9BACI</name>
<keyword evidence="1" id="KW-0812">Transmembrane</keyword>
<proteinExistence type="predicted"/>